<sequence length="670" mass="76357">MKVNSNKKIHVMRIYILCMLCFPGSSSFRLCWALSNSAFELKAKKVSLKRPGRYLYPNQDVPPSNLPWNQTNYLQMHQTVRKRQSFRRLLEITTILFGQVLRPLVCSLVRRPQLAINSDGDKFWSRKNNYGKMTNAQRVADGFQQLGPTFVKVGQALATRPDTLYVPLAEALANLHDNMRPFDNLTAKRIIRRDLFFLTKDKTIKDGSYLYDDKARKAFMDSLSDQPVAAASMAQVYKGTLPGYGDVAVKVQRPGIRKKVERDATLLHSTATWIESLKWPRAGTPKDGQRLIGSMQIVKTVDELTSRVFEDMDFSHEAENMKAFSQMYCHKRGTSKTVQVVVPEVIPELCSSRVIVMEWIEGTKLTDICDGCADKEDTVAENLALVKKAIECTLSQALDTGLLHADPHPGNLLKVRTRDNHIELGYLDFGLVNYVPQAVRDGIVCAVVQLVFARNIEAVADLCVDLKLLPLEKIEDPIERQKLVEALNKAFDDILIWPKDEQGRSTAVPKVRFEKLIASLTDLVGTFEFTVPPYFLNNARALATLEGIALKLDPNFNILRVIYPYSINRLMLNPTVSKLAEDTFLDICNSPDTKLFDTHRSMMLLNDWALLTGYPKRKIFWDLATSAGSRHVSSKIIQDFFRKRYRIMLQWYQNFIPNRLKGHHKLRLKL</sequence>
<protein>
    <recommendedName>
        <fullName evidence="2">ABC1 atypical kinase-like domain-containing protein</fullName>
    </recommendedName>
</protein>
<evidence type="ECO:0000313" key="3">
    <source>
        <dbReference type="EMBL" id="CAD9813910.1"/>
    </source>
</evidence>
<evidence type="ECO:0000259" key="2">
    <source>
        <dbReference type="Pfam" id="PF03109"/>
    </source>
</evidence>
<reference evidence="3" key="1">
    <citation type="submission" date="2021-01" db="EMBL/GenBank/DDBJ databases">
        <authorList>
            <person name="Corre E."/>
            <person name="Pelletier E."/>
            <person name="Niang G."/>
            <person name="Scheremetjew M."/>
            <person name="Finn R."/>
            <person name="Kale V."/>
            <person name="Holt S."/>
            <person name="Cochrane G."/>
            <person name="Meng A."/>
            <person name="Brown T."/>
            <person name="Cohen L."/>
        </authorList>
    </citation>
    <scope>NUCLEOTIDE SEQUENCE</scope>
    <source>
        <strain evidence="3">CCMP2084</strain>
    </source>
</reference>
<dbReference type="Pfam" id="PF03109">
    <property type="entry name" value="ABC1"/>
    <property type="match status" value="1"/>
</dbReference>
<dbReference type="InterPro" id="IPR050154">
    <property type="entry name" value="UbiB_kinase"/>
</dbReference>
<comment type="similarity">
    <text evidence="1">Belongs to the protein kinase superfamily. ADCK protein kinase family.</text>
</comment>
<dbReference type="EMBL" id="HBHQ01008566">
    <property type="protein sequence ID" value="CAD9813910.1"/>
    <property type="molecule type" value="Transcribed_RNA"/>
</dbReference>
<gene>
    <name evidence="3" type="ORF">ASEP1449_LOCUS5735</name>
</gene>
<dbReference type="InterPro" id="IPR011009">
    <property type="entry name" value="Kinase-like_dom_sf"/>
</dbReference>
<accession>A0A7S2XL80</accession>
<feature type="domain" description="ABC1 atypical kinase-like" evidence="2">
    <location>
        <begin position="219"/>
        <end position="460"/>
    </location>
</feature>
<dbReference type="SUPFAM" id="SSF56112">
    <property type="entry name" value="Protein kinase-like (PK-like)"/>
    <property type="match status" value="1"/>
</dbReference>
<dbReference type="PANTHER" id="PTHR10566:SF113">
    <property type="entry name" value="PROTEIN ACTIVITY OF BC1 COMPLEX KINASE 7, CHLOROPLASTIC"/>
    <property type="match status" value="1"/>
</dbReference>
<proteinExistence type="inferred from homology"/>
<dbReference type="InterPro" id="IPR004147">
    <property type="entry name" value="ABC1_dom"/>
</dbReference>
<dbReference type="PANTHER" id="PTHR10566">
    <property type="entry name" value="CHAPERONE-ACTIVITY OF BC1 COMPLEX CABC1 -RELATED"/>
    <property type="match status" value="1"/>
</dbReference>
<organism evidence="3">
    <name type="scientific">Attheya septentrionalis</name>
    <dbReference type="NCBI Taxonomy" id="420275"/>
    <lineage>
        <taxon>Eukaryota</taxon>
        <taxon>Sar</taxon>
        <taxon>Stramenopiles</taxon>
        <taxon>Ochrophyta</taxon>
        <taxon>Bacillariophyta</taxon>
        <taxon>Coscinodiscophyceae</taxon>
        <taxon>Chaetocerotophycidae</taxon>
        <taxon>Chaetocerotales</taxon>
        <taxon>Attheyaceae</taxon>
        <taxon>Attheya</taxon>
    </lineage>
</organism>
<name>A0A7S2XL80_9STRA</name>
<dbReference type="AlphaFoldDB" id="A0A7S2XL80"/>
<evidence type="ECO:0000256" key="1">
    <source>
        <dbReference type="ARBA" id="ARBA00009670"/>
    </source>
</evidence>
<dbReference type="CDD" id="cd05121">
    <property type="entry name" value="ABC1_ADCK3-like"/>
    <property type="match status" value="1"/>
</dbReference>